<name>A0A8H7QZ79_9FUNG</name>
<organism evidence="6 7">
    <name type="scientific">Mucor saturninus</name>
    <dbReference type="NCBI Taxonomy" id="64648"/>
    <lineage>
        <taxon>Eukaryota</taxon>
        <taxon>Fungi</taxon>
        <taxon>Fungi incertae sedis</taxon>
        <taxon>Mucoromycota</taxon>
        <taxon>Mucoromycotina</taxon>
        <taxon>Mucoromycetes</taxon>
        <taxon>Mucorales</taxon>
        <taxon>Mucorineae</taxon>
        <taxon>Mucoraceae</taxon>
        <taxon>Mucor</taxon>
    </lineage>
</organism>
<evidence type="ECO:0000313" key="7">
    <source>
        <dbReference type="Proteomes" id="UP000603453"/>
    </source>
</evidence>
<dbReference type="PROSITE" id="PS50011">
    <property type="entry name" value="PROTEIN_KINASE_DOM"/>
    <property type="match status" value="1"/>
</dbReference>
<gene>
    <name evidence="6" type="ORF">INT47_012336</name>
</gene>
<feature type="domain" description="Protein kinase" evidence="5">
    <location>
        <begin position="182"/>
        <end position="436"/>
    </location>
</feature>
<evidence type="ECO:0000256" key="4">
    <source>
        <dbReference type="ARBA" id="ARBA00022840"/>
    </source>
</evidence>
<evidence type="ECO:0000256" key="1">
    <source>
        <dbReference type="ARBA" id="ARBA00022679"/>
    </source>
</evidence>
<accession>A0A8H7QZ79</accession>
<evidence type="ECO:0000256" key="3">
    <source>
        <dbReference type="ARBA" id="ARBA00022777"/>
    </source>
</evidence>
<dbReference type="InterPro" id="IPR000719">
    <property type="entry name" value="Prot_kinase_dom"/>
</dbReference>
<dbReference type="SMART" id="SM00220">
    <property type="entry name" value="S_TKc"/>
    <property type="match status" value="1"/>
</dbReference>
<dbReference type="PANTHER" id="PTHR44329:SF288">
    <property type="entry name" value="MITOGEN-ACTIVATED PROTEIN KINASE KINASE KINASE 20"/>
    <property type="match status" value="1"/>
</dbReference>
<evidence type="ECO:0000256" key="2">
    <source>
        <dbReference type="ARBA" id="ARBA00022741"/>
    </source>
</evidence>
<comment type="caution">
    <text evidence="6">The sequence shown here is derived from an EMBL/GenBank/DDBJ whole genome shotgun (WGS) entry which is preliminary data.</text>
</comment>
<dbReference type="InterPro" id="IPR011009">
    <property type="entry name" value="Kinase-like_dom_sf"/>
</dbReference>
<dbReference type="AlphaFoldDB" id="A0A8H7QZ79"/>
<protein>
    <recommendedName>
        <fullName evidence="5">Protein kinase domain-containing protein</fullName>
    </recommendedName>
</protein>
<proteinExistence type="predicted"/>
<dbReference type="GO" id="GO:0004674">
    <property type="term" value="F:protein serine/threonine kinase activity"/>
    <property type="evidence" value="ECO:0007669"/>
    <property type="project" value="TreeGrafter"/>
</dbReference>
<sequence>MSQLSQYLLESDINFYRDYAITLIKHNPASFDLDEFESILHANESVPKDRTIGQAFHDFENDKKSQYELNPRFGRYVWDISDQWYQKWNVVFSVEHMWNWLEHGVTRSSAQQLITTDHVFDTTHIQPWLNRIIVRYNVHPDHQNLLQDICRYIGDWHQTNRTLTLKGTFRLNTLPLFPPNWFKNKSRQNSNNFEGLAPSYLVNFVPPYALHHSQIPERWNQVFLKGITVDPDHKFNLDPILIASAIPILGLTVHYDEASGYSKLMLVMTKAKFGNLEDHIEKDTPIDYYKPCQLALSLTKDIKDLHWNYIHGNIHPRNILLNNADYVGELVDITFMHRNNDQQPNTDMKWAGRWPYVAPEVVSTGLSTSADMYALGIVLWQLISRVTFPSDALVDPCVYRIEPIPDVLKEWEDIYVDCLHSDPTKRPNAYTVHRRLTHLCHTLRTKRVPLGETTLGYIKERRNEVDQFLFNYRKSTPQLQSDDDDAASTCSTTSSNTMTPTLCQVGNHVLTASVTRPSHQRLKSYPNLLQSFPPCL</sequence>
<dbReference type="OrthoDB" id="10261027at2759"/>
<dbReference type="InterPro" id="IPR001245">
    <property type="entry name" value="Ser-Thr/Tyr_kinase_cat_dom"/>
</dbReference>
<keyword evidence="2" id="KW-0547">Nucleotide-binding</keyword>
<evidence type="ECO:0000313" key="6">
    <source>
        <dbReference type="EMBL" id="KAG2200550.1"/>
    </source>
</evidence>
<evidence type="ECO:0000259" key="5">
    <source>
        <dbReference type="PROSITE" id="PS50011"/>
    </source>
</evidence>
<dbReference type="EMBL" id="JAEPRD010000082">
    <property type="protein sequence ID" value="KAG2200550.1"/>
    <property type="molecule type" value="Genomic_DNA"/>
</dbReference>
<reference evidence="6" key="1">
    <citation type="submission" date="2020-12" db="EMBL/GenBank/DDBJ databases">
        <title>Metabolic potential, ecology and presence of endohyphal bacteria is reflected in genomic diversity of Mucoromycotina.</title>
        <authorList>
            <person name="Muszewska A."/>
            <person name="Okrasinska A."/>
            <person name="Steczkiewicz K."/>
            <person name="Drgas O."/>
            <person name="Orlowska M."/>
            <person name="Perlinska-Lenart U."/>
            <person name="Aleksandrzak-Piekarczyk T."/>
            <person name="Szatraj K."/>
            <person name="Zielenkiewicz U."/>
            <person name="Pilsyk S."/>
            <person name="Malc E."/>
            <person name="Mieczkowski P."/>
            <person name="Kruszewska J.S."/>
            <person name="Biernat P."/>
            <person name="Pawlowska J."/>
        </authorList>
    </citation>
    <scope>NUCLEOTIDE SEQUENCE</scope>
    <source>
        <strain evidence="6">WA0000017839</strain>
    </source>
</reference>
<dbReference type="PANTHER" id="PTHR44329">
    <property type="entry name" value="SERINE/THREONINE-PROTEIN KINASE TNNI3K-RELATED"/>
    <property type="match status" value="1"/>
</dbReference>
<keyword evidence="1" id="KW-0808">Transferase</keyword>
<dbReference type="Pfam" id="PF07714">
    <property type="entry name" value="PK_Tyr_Ser-Thr"/>
    <property type="match status" value="1"/>
</dbReference>
<dbReference type="Proteomes" id="UP000603453">
    <property type="component" value="Unassembled WGS sequence"/>
</dbReference>
<keyword evidence="3" id="KW-0418">Kinase</keyword>
<dbReference type="GO" id="GO:0005524">
    <property type="term" value="F:ATP binding"/>
    <property type="evidence" value="ECO:0007669"/>
    <property type="project" value="UniProtKB-KW"/>
</dbReference>
<keyword evidence="7" id="KW-1185">Reference proteome</keyword>
<dbReference type="SUPFAM" id="SSF56112">
    <property type="entry name" value="Protein kinase-like (PK-like)"/>
    <property type="match status" value="1"/>
</dbReference>
<keyword evidence="4" id="KW-0067">ATP-binding</keyword>
<dbReference type="Gene3D" id="1.10.510.10">
    <property type="entry name" value="Transferase(Phosphotransferase) domain 1"/>
    <property type="match status" value="1"/>
</dbReference>
<dbReference type="InterPro" id="IPR051681">
    <property type="entry name" value="Ser/Thr_Kinases-Pseudokinases"/>
</dbReference>